<dbReference type="AlphaFoldDB" id="A0AAD1ZNC8"/>
<dbReference type="InterPro" id="IPR036457">
    <property type="entry name" value="PPM-type-like_dom_sf"/>
</dbReference>
<evidence type="ECO:0000313" key="3">
    <source>
        <dbReference type="EMBL" id="CAI9772655.1"/>
    </source>
</evidence>
<sequence>MKGQKVRRGRLESKQPMSVTLQDELGSSECCGSVPTEETGGCSREEKSEDLRFGHISMMGRSRVMEDAVSVAPPGKVGGEYAFFAVYNGHGGYRAAEICSERMHKYLDRHVERAKKSLKEKNLNWEPDRPDEKERVEAAGGNIIDWNDWRLEGVLATSRCLGNHRLKPYVIPDPEVSMYKRKESDDFLIVATDGLWNVVSNDIACDIVRRCLHDQTSRPLQGGSGADVAASMLAELAIAKGSKDNISIIVVQLD</sequence>
<evidence type="ECO:0000313" key="4">
    <source>
        <dbReference type="Proteomes" id="UP000834106"/>
    </source>
</evidence>
<dbReference type="Pfam" id="PF00481">
    <property type="entry name" value="PP2C"/>
    <property type="match status" value="1"/>
</dbReference>
<proteinExistence type="predicted"/>
<dbReference type="GO" id="GO:0004722">
    <property type="term" value="F:protein serine/threonine phosphatase activity"/>
    <property type="evidence" value="ECO:0007669"/>
    <property type="project" value="InterPro"/>
</dbReference>
<evidence type="ECO:0000259" key="2">
    <source>
        <dbReference type="PROSITE" id="PS51746"/>
    </source>
</evidence>
<gene>
    <name evidence="3" type="ORF">FPE_LOCUS20085</name>
</gene>
<feature type="domain" description="PPM-type phosphatase" evidence="2">
    <location>
        <begin position="1"/>
        <end position="253"/>
    </location>
</feature>
<dbReference type="Proteomes" id="UP000834106">
    <property type="component" value="Chromosome 12"/>
</dbReference>
<reference evidence="3" key="1">
    <citation type="submission" date="2023-05" db="EMBL/GenBank/DDBJ databases">
        <authorList>
            <person name="Huff M."/>
        </authorList>
    </citation>
    <scope>NUCLEOTIDE SEQUENCE</scope>
</reference>
<dbReference type="SMART" id="SM00332">
    <property type="entry name" value="PP2Cc"/>
    <property type="match status" value="1"/>
</dbReference>
<accession>A0AAD1ZNC8</accession>
<dbReference type="Gene3D" id="3.60.40.10">
    <property type="entry name" value="PPM-type phosphatase domain"/>
    <property type="match status" value="2"/>
</dbReference>
<name>A0AAD1ZNC8_9LAMI</name>
<dbReference type="PROSITE" id="PS51746">
    <property type="entry name" value="PPM_2"/>
    <property type="match status" value="1"/>
</dbReference>
<dbReference type="PANTHER" id="PTHR47992">
    <property type="entry name" value="PROTEIN PHOSPHATASE"/>
    <property type="match status" value="1"/>
</dbReference>
<dbReference type="CDD" id="cd00143">
    <property type="entry name" value="PP2Cc"/>
    <property type="match status" value="1"/>
</dbReference>
<keyword evidence="4" id="KW-1185">Reference proteome</keyword>
<protein>
    <recommendedName>
        <fullName evidence="2">PPM-type phosphatase domain-containing protein</fullName>
    </recommendedName>
</protein>
<dbReference type="EMBL" id="OU503047">
    <property type="protein sequence ID" value="CAI9772655.1"/>
    <property type="molecule type" value="Genomic_DNA"/>
</dbReference>
<evidence type="ECO:0000256" key="1">
    <source>
        <dbReference type="SAM" id="MobiDB-lite"/>
    </source>
</evidence>
<feature type="region of interest" description="Disordered" evidence="1">
    <location>
        <begin position="1"/>
        <end position="47"/>
    </location>
</feature>
<dbReference type="InterPro" id="IPR015655">
    <property type="entry name" value="PP2C"/>
</dbReference>
<organism evidence="3 4">
    <name type="scientific">Fraxinus pennsylvanica</name>
    <dbReference type="NCBI Taxonomy" id="56036"/>
    <lineage>
        <taxon>Eukaryota</taxon>
        <taxon>Viridiplantae</taxon>
        <taxon>Streptophyta</taxon>
        <taxon>Embryophyta</taxon>
        <taxon>Tracheophyta</taxon>
        <taxon>Spermatophyta</taxon>
        <taxon>Magnoliopsida</taxon>
        <taxon>eudicotyledons</taxon>
        <taxon>Gunneridae</taxon>
        <taxon>Pentapetalae</taxon>
        <taxon>asterids</taxon>
        <taxon>lamiids</taxon>
        <taxon>Lamiales</taxon>
        <taxon>Oleaceae</taxon>
        <taxon>Oleeae</taxon>
        <taxon>Fraxinus</taxon>
    </lineage>
</organism>
<dbReference type="InterPro" id="IPR001932">
    <property type="entry name" value="PPM-type_phosphatase-like_dom"/>
</dbReference>
<dbReference type="SUPFAM" id="SSF81606">
    <property type="entry name" value="PP2C-like"/>
    <property type="match status" value="1"/>
</dbReference>